<reference evidence="1 2" key="2">
    <citation type="submission" date="2020-07" db="EMBL/GenBank/DDBJ databases">
        <title>Genome of starter culture bacteria Kocuria salsicia reveals its technological properties and safety for usage in meat industry.</title>
        <authorList>
            <person name="Michael M."/>
            <person name="Konstantin K."/>
            <person name="Evgenii K."/>
            <person name="Galina S."/>
            <person name="Oksana K."/>
            <person name="Andrei L."/>
        </authorList>
    </citation>
    <scope>NUCLEOTIDE SEQUENCE [LARGE SCALE GENOMIC DNA]</scope>
    <source>
        <strain evidence="1 2">80</strain>
    </source>
</reference>
<accession>A0A7D7PXZ2</accession>
<sequence length="103" mass="12036">MRLHTVRMFNEYGCPWPFWGDGCLLEQDDFPLPPELTGDVLAWTREFDLHFDYDTGWPSREQRDAHRREGVRLAARVQEAVVPGVTIGFQYWETQVGGQDLPR</sequence>
<proteinExistence type="predicted"/>
<dbReference type="RefSeq" id="WP_258924174.1">
    <property type="nucleotide sequence ID" value="NZ_CP059343.1"/>
</dbReference>
<keyword evidence="2" id="KW-1185">Reference proteome</keyword>
<dbReference type="AlphaFoldDB" id="A0A7D7PXZ2"/>
<organism evidence="1 2">
    <name type="scientific">Kocuria varians</name>
    <name type="common">Micrococcus varians</name>
    <dbReference type="NCBI Taxonomy" id="1272"/>
    <lineage>
        <taxon>Bacteria</taxon>
        <taxon>Bacillati</taxon>
        <taxon>Actinomycetota</taxon>
        <taxon>Actinomycetes</taxon>
        <taxon>Micrococcales</taxon>
        <taxon>Micrococcaceae</taxon>
        <taxon>Kocuria</taxon>
    </lineage>
</organism>
<evidence type="ECO:0000313" key="1">
    <source>
        <dbReference type="EMBL" id="QMS55836.1"/>
    </source>
</evidence>
<dbReference type="KEGG" id="kvr:CIB50_0000529"/>
<dbReference type="Proteomes" id="UP000216825">
    <property type="component" value="Chromosome"/>
</dbReference>
<reference evidence="2" key="1">
    <citation type="submission" date="2017-08" db="EMBL/GenBank/DDBJ databases">
        <title>Draft Genome Sequence of Kocuria varians 80.</title>
        <authorList>
            <person name="Minaev M."/>
            <person name="Kurbakov K.A."/>
            <person name="Solodovnikova G.I."/>
            <person name="Kuznetsova O.A."/>
            <person name="Lisitsyn A.B."/>
        </authorList>
    </citation>
    <scope>NUCLEOTIDE SEQUENCE [LARGE SCALE GENOMIC DNA]</scope>
    <source>
        <strain evidence="2">80</strain>
    </source>
</reference>
<dbReference type="EMBL" id="CP059343">
    <property type="protein sequence ID" value="QMS55836.1"/>
    <property type="molecule type" value="Genomic_DNA"/>
</dbReference>
<name>A0A7D7PXZ2_KOCVA</name>
<gene>
    <name evidence="1" type="ORF">CIB50_0000529</name>
</gene>
<protein>
    <submittedName>
        <fullName evidence="1">Uncharacterized protein</fullName>
    </submittedName>
</protein>
<evidence type="ECO:0000313" key="2">
    <source>
        <dbReference type="Proteomes" id="UP000216825"/>
    </source>
</evidence>